<sequence>MIPERYPCPCCGYRVFERQPGSNAVCPICLWEDDLAQLRFPRLPGSANHVSLEQAQHNYADLGVAERRNAGLGRVPVEGERREAGWRPLDPAHDNVEEPQSGVDYGDTYPLADTTVLYYWRSTYWRRLAS</sequence>
<reference evidence="3 4" key="1">
    <citation type="submission" date="2015-08" db="EMBL/GenBank/DDBJ databases">
        <title>Complete genome sequence of Sulfurifustis variabilis.</title>
        <authorList>
            <person name="Miura A."/>
            <person name="Kojima H."/>
            <person name="Fukui M."/>
        </authorList>
    </citation>
    <scope>NUCLEOTIDE SEQUENCE [LARGE SCALE GENOMIC DNA]</scope>
    <source>
        <strain evidence="4">skN76</strain>
    </source>
</reference>
<keyword evidence="3" id="KW-0378">Hydrolase</keyword>
<dbReference type="InterPro" id="IPR025983">
    <property type="entry name" value="Cys_rich_CPCC"/>
</dbReference>
<accession>A0A1C7AFD8</accession>
<feature type="domain" description="Cysteine-rich CPCC" evidence="2">
    <location>
        <begin position="6"/>
        <end position="78"/>
    </location>
</feature>
<feature type="region of interest" description="Disordered" evidence="1">
    <location>
        <begin position="82"/>
        <end position="101"/>
    </location>
</feature>
<gene>
    <name evidence="3" type="ORF">SVA_3479</name>
</gene>
<dbReference type="GO" id="GO:0016787">
    <property type="term" value="F:hydrolase activity"/>
    <property type="evidence" value="ECO:0007669"/>
    <property type="project" value="UniProtKB-KW"/>
</dbReference>
<keyword evidence="4" id="KW-1185">Reference proteome</keyword>
<dbReference type="KEGG" id="sva:SVA_3479"/>
<dbReference type="EMBL" id="AP014936">
    <property type="protein sequence ID" value="BAU50015.1"/>
    <property type="molecule type" value="Genomic_DNA"/>
</dbReference>
<evidence type="ECO:0000256" key="1">
    <source>
        <dbReference type="SAM" id="MobiDB-lite"/>
    </source>
</evidence>
<dbReference type="RefSeq" id="WP_096462357.1">
    <property type="nucleotide sequence ID" value="NZ_AP014936.1"/>
</dbReference>
<dbReference type="Pfam" id="PF14206">
    <property type="entry name" value="Cys_rich_CPCC"/>
    <property type="match status" value="1"/>
</dbReference>
<evidence type="ECO:0000313" key="3">
    <source>
        <dbReference type="EMBL" id="BAU50015.1"/>
    </source>
</evidence>
<evidence type="ECO:0000259" key="2">
    <source>
        <dbReference type="Pfam" id="PF14206"/>
    </source>
</evidence>
<name>A0A1C7AFD8_9GAMM</name>
<feature type="compositionally biased region" description="Basic and acidic residues" evidence="1">
    <location>
        <begin position="82"/>
        <end position="96"/>
    </location>
</feature>
<organism evidence="3 4">
    <name type="scientific">Sulfurifustis variabilis</name>
    <dbReference type="NCBI Taxonomy" id="1675686"/>
    <lineage>
        <taxon>Bacteria</taxon>
        <taxon>Pseudomonadati</taxon>
        <taxon>Pseudomonadota</taxon>
        <taxon>Gammaproteobacteria</taxon>
        <taxon>Acidiferrobacterales</taxon>
        <taxon>Acidiferrobacteraceae</taxon>
        <taxon>Sulfurifustis</taxon>
    </lineage>
</organism>
<dbReference type="OrthoDB" id="1456570at2"/>
<proteinExistence type="predicted"/>
<dbReference type="AlphaFoldDB" id="A0A1C7AFD8"/>
<protein>
    <submittedName>
        <fullName evidence="3">Hydrolase</fullName>
    </submittedName>
</protein>
<evidence type="ECO:0000313" key="4">
    <source>
        <dbReference type="Proteomes" id="UP000218899"/>
    </source>
</evidence>
<dbReference type="Proteomes" id="UP000218899">
    <property type="component" value="Chromosome"/>
</dbReference>